<dbReference type="EMBL" id="GEBQ01011933">
    <property type="protein sequence ID" value="JAT28044.1"/>
    <property type="molecule type" value="Transcribed_RNA"/>
</dbReference>
<protein>
    <submittedName>
        <fullName evidence="2">Uncharacterized protein</fullName>
    </submittedName>
</protein>
<evidence type="ECO:0000313" key="2">
    <source>
        <dbReference type="EMBL" id="JAT28044.1"/>
    </source>
</evidence>
<evidence type="ECO:0000256" key="1">
    <source>
        <dbReference type="SAM" id="Coils"/>
    </source>
</evidence>
<gene>
    <name evidence="2" type="ORF">g.242</name>
</gene>
<accession>A0A1B6LWL2</accession>
<sequence>MMASSFDRSFFDDSQNGFTIDMDVTTDHAISSLKYCAREYKDKATEINMLLDKLGVGVNYLPLEIKRELKAILSDSEEFNFHSLDSKELLTVNIQHMMDSLCVVDDEAQVHRLKMQADSVVDALEATNTNLHRKLQIATLQSEYLEEKANELAAQSMVFRGKLEQAERELKVLQETSEVLEKPTYSLEDIHRFHKELKRVKENLALTGTKLDKYNQLSLKEKEAAKQLAKLQEELKNVTNEIKKKLNS</sequence>
<feature type="coiled-coil region" evidence="1">
    <location>
        <begin position="214"/>
        <end position="248"/>
    </location>
</feature>
<keyword evidence="1" id="KW-0175">Coiled coil</keyword>
<reference evidence="2" key="1">
    <citation type="submission" date="2015-11" db="EMBL/GenBank/DDBJ databases">
        <title>De novo transcriptome assembly of four potential Pierce s Disease insect vectors from Arizona vineyards.</title>
        <authorList>
            <person name="Tassone E.E."/>
        </authorList>
    </citation>
    <scope>NUCLEOTIDE SEQUENCE</scope>
</reference>
<organism evidence="2">
    <name type="scientific">Graphocephala atropunctata</name>
    <dbReference type="NCBI Taxonomy" id="36148"/>
    <lineage>
        <taxon>Eukaryota</taxon>
        <taxon>Metazoa</taxon>
        <taxon>Ecdysozoa</taxon>
        <taxon>Arthropoda</taxon>
        <taxon>Hexapoda</taxon>
        <taxon>Insecta</taxon>
        <taxon>Pterygota</taxon>
        <taxon>Neoptera</taxon>
        <taxon>Paraneoptera</taxon>
        <taxon>Hemiptera</taxon>
        <taxon>Auchenorrhyncha</taxon>
        <taxon>Membracoidea</taxon>
        <taxon>Cicadellidae</taxon>
        <taxon>Cicadellinae</taxon>
        <taxon>Cicadellini</taxon>
        <taxon>Graphocephala</taxon>
    </lineage>
</organism>
<proteinExistence type="predicted"/>
<feature type="coiled-coil region" evidence="1">
    <location>
        <begin position="121"/>
        <end position="183"/>
    </location>
</feature>
<name>A0A1B6LWL2_9HEMI</name>
<dbReference type="AlphaFoldDB" id="A0A1B6LWL2"/>